<reference evidence="2 3" key="1">
    <citation type="journal article" date="2019" name="Genome Biol. Evol.">
        <title>Whole-Genome Sequencing of the Giant Devil Catfish, Bagarius yarrelli.</title>
        <authorList>
            <person name="Jiang W."/>
            <person name="Lv Y."/>
            <person name="Cheng L."/>
            <person name="Yang K."/>
            <person name="Chao B."/>
            <person name="Wang X."/>
            <person name="Li Y."/>
            <person name="Pan X."/>
            <person name="You X."/>
            <person name="Zhang Y."/>
            <person name="Yang J."/>
            <person name="Li J."/>
            <person name="Zhang X."/>
            <person name="Liu S."/>
            <person name="Sun C."/>
            <person name="Yang J."/>
            <person name="Shi Q."/>
        </authorList>
    </citation>
    <scope>NUCLEOTIDE SEQUENCE [LARGE SCALE GENOMIC DNA]</scope>
    <source>
        <strain evidence="2">JWS20170419001</strain>
        <tissue evidence="2">Muscle</tissue>
    </source>
</reference>
<dbReference type="EMBL" id="VCAZ01000047">
    <property type="protein sequence ID" value="TSM60570.1"/>
    <property type="molecule type" value="Genomic_DNA"/>
</dbReference>
<organism evidence="2 3">
    <name type="scientific">Bagarius yarrelli</name>
    <name type="common">Goonch</name>
    <name type="synonym">Bagrus yarrelli</name>
    <dbReference type="NCBI Taxonomy" id="175774"/>
    <lineage>
        <taxon>Eukaryota</taxon>
        <taxon>Metazoa</taxon>
        <taxon>Chordata</taxon>
        <taxon>Craniata</taxon>
        <taxon>Vertebrata</taxon>
        <taxon>Euteleostomi</taxon>
        <taxon>Actinopterygii</taxon>
        <taxon>Neopterygii</taxon>
        <taxon>Teleostei</taxon>
        <taxon>Ostariophysi</taxon>
        <taxon>Siluriformes</taxon>
        <taxon>Sisoridae</taxon>
        <taxon>Sisorinae</taxon>
        <taxon>Bagarius</taxon>
    </lineage>
</organism>
<dbReference type="Proteomes" id="UP000319801">
    <property type="component" value="Unassembled WGS sequence"/>
</dbReference>
<comment type="caution">
    <text evidence="2">The sequence shown here is derived from an EMBL/GenBank/DDBJ whole genome shotgun (WGS) entry which is preliminary data.</text>
</comment>
<name>A0A556U4I9_BAGYA</name>
<gene>
    <name evidence="2" type="ORF">Baya_8642</name>
</gene>
<evidence type="ECO:0000313" key="2">
    <source>
        <dbReference type="EMBL" id="TSM60570.1"/>
    </source>
</evidence>
<keyword evidence="3" id="KW-1185">Reference proteome</keyword>
<evidence type="ECO:0000313" key="3">
    <source>
        <dbReference type="Proteomes" id="UP000319801"/>
    </source>
</evidence>
<accession>A0A556U4I9</accession>
<evidence type="ECO:0000256" key="1">
    <source>
        <dbReference type="SAM" id="MobiDB-lite"/>
    </source>
</evidence>
<protein>
    <submittedName>
        <fullName evidence="2">Uncharacterized protein</fullName>
    </submittedName>
</protein>
<proteinExistence type="predicted"/>
<feature type="region of interest" description="Disordered" evidence="1">
    <location>
        <begin position="44"/>
        <end position="64"/>
    </location>
</feature>
<dbReference type="AlphaFoldDB" id="A0A556U4I9"/>
<sequence>MKFSLGNSTCPGSHATALPSSQLCQFATGQQLDINWRDSLGESSVKRDDRFPNSGEYHPTEPSNDSHAMALFRFRHLLLEFANIS</sequence>